<dbReference type="OrthoDB" id="7433at2157"/>
<dbReference type="AlphaFoldDB" id="A0A1G7NL91"/>
<feature type="domain" description="YcaO" evidence="1">
    <location>
        <begin position="233"/>
        <end position="572"/>
    </location>
</feature>
<dbReference type="PANTHER" id="PTHR37809:SF1">
    <property type="entry name" value="RIBOSOMAL PROTEIN S12 METHYLTHIOTRANSFERASE ACCESSORY FACTOR YCAO"/>
    <property type="match status" value="1"/>
</dbReference>
<reference evidence="3" key="1">
    <citation type="submission" date="2016-10" db="EMBL/GenBank/DDBJ databases">
        <authorList>
            <person name="Varghese N."/>
            <person name="Submissions S."/>
        </authorList>
    </citation>
    <scope>NUCLEOTIDE SEQUENCE [LARGE SCALE GENOMIC DNA]</scope>
    <source>
        <strain evidence="3">IBRC-M 10760</strain>
    </source>
</reference>
<dbReference type="EMBL" id="FNBK01000009">
    <property type="protein sequence ID" value="SDF74818.1"/>
    <property type="molecule type" value="Genomic_DNA"/>
</dbReference>
<keyword evidence="2" id="KW-0689">Ribosomal protein</keyword>
<dbReference type="PROSITE" id="PS51664">
    <property type="entry name" value="YCAO"/>
    <property type="match status" value="1"/>
</dbReference>
<evidence type="ECO:0000313" key="3">
    <source>
        <dbReference type="Proteomes" id="UP000199076"/>
    </source>
</evidence>
<dbReference type="Gene3D" id="3.40.50.720">
    <property type="entry name" value="NAD(P)-binding Rossmann-like Domain"/>
    <property type="match status" value="1"/>
</dbReference>
<keyword evidence="2" id="KW-0808">Transferase</keyword>
<dbReference type="Pfam" id="PF02624">
    <property type="entry name" value="YcaO"/>
    <property type="match status" value="1"/>
</dbReference>
<keyword evidence="2" id="KW-0687">Ribonucleoprotein</keyword>
<dbReference type="RefSeq" id="WP_092692782.1">
    <property type="nucleotide sequence ID" value="NZ_FNBK01000009.1"/>
</dbReference>
<sequence>MTVALVGSGPARDAVAAALADVDAQVTDLDPAVVGGADLAVVVGQAGDVAFETVDERARESGTPWLAVEIGGIGGYPVVEAAVSGFGPGTACYRCLQSRVRSNADPDQEPQAAPDAETARFAGAIAGREAAKLVAGKRSSIVGGVIEVPHARRQFLPVPDCVCAGERDRRPGDDHADRDLDEALTRAEQGLDERVGVVAEVGEAESFPAPYYLATVADTGEFSDATAARQAAGVAADWDAAFMKALGEGYERYSAGIYRTAEFETGTAAEIDDAVPPSTFVCADGDGWTTADEHTEVEWVPGRNLDTDGDVWLPAEFVHFPPPTERFRPAVTTGLGLGNSTTEALLSGLYEIIERDAAMLSWYSTFDPLGLSVDDETFATLRRRAKSEGLDVVPLLLTQDVDVPVVAAAVHREEWPRFAVGLSAHLDPARAARSALAEALQNWLELRGMGPDDAAGESGAIGHFADFPGEAQTFLAVGSSVPAEQVGPDEAPEGRDHLDAVVERLRDADLDVYGSRLTPRDVDTLGFEAVRGIVPSAQPLFFDDPYFGERAEDVPESLGFEARLDRDHHPYP</sequence>
<gene>
    <name evidence="2" type="ORF">SAMN05216218_10949</name>
</gene>
<protein>
    <submittedName>
        <fullName evidence="2">Ribosomal protein S12 methylthiotransferase accessory factor</fullName>
    </submittedName>
</protein>
<dbReference type="Proteomes" id="UP000199076">
    <property type="component" value="Unassembled WGS sequence"/>
</dbReference>
<evidence type="ECO:0000259" key="1">
    <source>
        <dbReference type="PROSITE" id="PS51664"/>
    </source>
</evidence>
<keyword evidence="3" id="KW-1185">Reference proteome</keyword>
<accession>A0A1G7NL91</accession>
<evidence type="ECO:0000313" key="2">
    <source>
        <dbReference type="EMBL" id="SDF74818.1"/>
    </source>
</evidence>
<name>A0A1G7NL91_9EURY</name>
<dbReference type="Gene3D" id="3.30.1330.230">
    <property type="match status" value="1"/>
</dbReference>
<proteinExistence type="predicted"/>
<dbReference type="STRING" id="660518.SAMN05216218_10949"/>
<dbReference type="InterPro" id="IPR003776">
    <property type="entry name" value="YcaO-like_dom"/>
</dbReference>
<organism evidence="2 3">
    <name type="scientific">Halorientalis regularis</name>
    <dbReference type="NCBI Taxonomy" id="660518"/>
    <lineage>
        <taxon>Archaea</taxon>
        <taxon>Methanobacteriati</taxon>
        <taxon>Methanobacteriota</taxon>
        <taxon>Stenosarchaea group</taxon>
        <taxon>Halobacteria</taxon>
        <taxon>Halobacteriales</taxon>
        <taxon>Haloarculaceae</taxon>
        <taxon>Halorientalis</taxon>
    </lineage>
</organism>
<dbReference type="InterPro" id="IPR027624">
    <property type="entry name" value="TOMM_cyclo_SagD"/>
</dbReference>
<dbReference type="PANTHER" id="PTHR37809">
    <property type="entry name" value="RIBOSOMAL PROTEIN S12 METHYLTHIOTRANSFERASE ACCESSORY FACTOR YCAO"/>
    <property type="match status" value="1"/>
</dbReference>
<dbReference type="GO" id="GO:0016740">
    <property type="term" value="F:transferase activity"/>
    <property type="evidence" value="ECO:0007669"/>
    <property type="project" value="UniProtKB-KW"/>
</dbReference>
<dbReference type="NCBIfam" id="TIGR03604">
    <property type="entry name" value="TOMM_cyclo_SagD"/>
    <property type="match status" value="1"/>
</dbReference>
<dbReference type="GO" id="GO:0005840">
    <property type="term" value="C:ribosome"/>
    <property type="evidence" value="ECO:0007669"/>
    <property type="project" value="UniProtKB-KW"/>
</dbReference>